<dbReference type="CDD" id="cd12152">
    <property type="entry name" value="F1-ATPase_delta"/>
    <property type="match status" value="1"/>
</dbReference>
<dbReference type="GO" id="GO:0045259">
    <property type="term" value="C:proton-transporting ATP synthase complex"/>
    <property type="evidence" value="ECO:0007669"/>
    <property type="project" value="UniProtKB-KW"/>
</dbReference>
<dbReference type="EMBL" id="NPDZ01000004">
    <property type="protein sequence ID" value="PJZ73531.1"/>
    <property type="molecule type" value="Genomic_DNA"/>
</dbReference>
<dbReference type="NCBIfam" id="TIGR01216">
    <property type="entry name" value="ATP_synt_epsi"/>
    <property type="match status" value="1"/>
</dbReference>
<evidence type="ECO:0000256" key="5">
    <source>
        <dbReference type="ARBA" id="ARBA00023065"/>
    </source>
</evidence>
<comment type="function">
    <text evidence="1 9">Produces ATP from ADP in the presence of a proton gradient across the membrane.</text>
</comment>
<gene>
    <name evidence="9 14" type="primary">atpC</name>
    <name evidence="13" type="ORF">CH360_14965</name>
    <name evidence="14" type="ORF">CH373_08470</name>
</gene>
<evidence type="ECO:0000256" key="11">
    <source>
        <dbReference type="SAM" id="Phobius"/>
    </source>
</evidence>
<keyword evidence="8 9" id="KW-0066">ATP synthesis</keyword>
<comment type="caution">
    <text evidence="14">The sequence shown here is derived from an EMBL/GenBank/DDBJ whole genome shotgun (WGS) entry which is preliminary data.</text>
</comment>
<evidence type="ECO:0000256" key="1">
    <source>
        <dbReference type="ARBA" id="ARBA00003543"/>
    </source>
</evidence>
<evidence type="ECO:0000256" key="7">
    <source>
        <dbReference type="ARBA" id="ARBA00023196"/>
    </source>
</evidence>
<protein>
    <recommendedName>
        <fullName evidence="9">ATP synthase epsilon chain</fullName>
    </recommendedName>
    <alternativeName>
        <fullName evidence="9">ATP synthase F1 sector epsilon subunit</fullName>
    </alternativeName>
    <alternativeName>
        <fullName evidence="9">F-ATPase epsilon subunit</fullName>
    </alternativeName>
</protein>
<keyword evidence="11" id="KW-0812">Transmembrane</keyword>
<feature type="domain" description="ATP synthase F1 complex delta/epsilon subunit N-terminal" evidence="12">
    <location>
        <begin position="6"/>
        <end position="83"/>
    </location>
</feature>
<dbReference type="PANTHER" id="PTHR13822:SF10">
    <property type="entry name" value="ATP SYNTHASE EPSILON CHAIN, CHLOROPLASTIC"/>
    <property type="match status" value="1"/>
</dbReference>
<dbReference type="Proteomes" id="UP000231962">
    <property type="component" value="Unassembled WGS sequence"/>
</dbReference>
<dbReference type="RefSeq" id="WP_100714863.1">
    <property type="nucleotide sequence ID" value="NZ_NPDY01000017.1"/>
</dbReference>
<evidence type="ECO:0000256" key="9">
    <source>
        <dbReference type="HAMAP-Rule" id="MF_00530"/>
    </source>
</evidence>
<dbReference type="PANTHER" id="PTHR13822">
    <property type="entry name" value="ATP SYNTHASE DELTA/EPSILON CHAIN"/>
    <property type="match status" value="1"/>
</dbReference>
<accession>A0A2M9ZNG8</accession>
<dbReference type="GO" id="GO:0005524">
    <property type="term" value="F:ATP binding"/>
    <property type="evidence" value="ECO:0007669"/>
    <property type="project" value="UniProtKB-UniRule"/>
</dbReference>
<proteinExistence type="inferred from homology"/>
<evidence type="ECO:0000256" key="10">
    <source>
        <dbReference type="RuleBase" id="RU003656"/>
    </source>
</evidence>
<evidence type="ECO:0000313" key="14">
    <source>
        <dbReference type="EMBL" id="PJZ73531.1"/>
    </source>
</evidence>
<keyword evidence="11" id="KW-1133">Transmembrane helix</keyword>
<evidence type="ECO:0000256" key="8">
    <source>
        <dbReference type="ARBA" id="ARBA00023310"/>
    </source>
</evidence>
<dbReference type="InterPro" id="IPR036771">
    <property type="entry name" value="ATPsynth_dsu/esu_N"/>
</dbReference>
<evidence type="ECO:0000259" key="12">
    <source>
        <dbReference type="Pfam" id="PF02823"/>
    </source>
</evidence>
<evidence type="ECO:0000313" key="13">
    <source>
        <dbReference type="EMBL" id="PJZ68695.1"/>
    </source>
</evidence>
<comment type="similarity">
    <text evidence="3 9 10">Belongs to the ATPase epsilon chain family.</text>
</comment>
<dbReference type="OrthoDB" id="9804110at2"/>
<dbReference type="NCBIfam" id="NF009979">
    <property type="entry name" value="PRK13444.1"/>
    <property type="match status" value="1"/>
</dbReference>
<keyword evidence="5 9" id="KW-0406">Ion transport</keyword>
<keyword evidence="9" id="KW-0375">Hydrogen ion transport</keyword>
<evidence type="ECO:0000256" key="4">
    <source>
        <dbReference type="ARBA" id="ARBA00022448"/>
    </source>
</evidence>
<feature type="transmembrane region" description="Helical" evidence="11">
    <location>
        <begin position="33"/>
        <end position="52"/>
    </location>
</feature>
<keyword evidence="4 9" id="KW-0813">Transport</keyword>
<dbReference type="GO" id="GO:0046933">
    <property type="term" value="F:proton-transporting ATP synthase activity, rotational mechanism"/>
    <property type="evidence" value="ECO:0007669"/>
    <property type="project" value="UniProtKB-UniRule"/>
</dbReference>
<dbReference type="Gene3D" id="2.60.15.10">
    <property type="entry name" value="F0F1 ATP synthase delta/epsilon subunit, N-terminal"/>
    <property type="match status" value="1"/>
</dbReference>
<dbReference type="AlphaFoldDB" id="A0A2M9ZNG8"/>
<dbReference type="Proteomes" id="UP000231990">
    <property type="component" value="Unassembled WGS sequence"/>
</dbReference>
<evidence type="ECO:0000256" key="3">
    <source>
        <dbReference type="ARBA" id="ARBA00005712"/>
    </source>
</evidence>
<reference evidence="15 16" key="1">
    <citation type="submission" date="2017-07" db="EMBL/GenBank/DDBJ databases">
        <title>Leptospira spp. isolated from tropical soils.</title>
        <authorList>
            <person name="Thibeaux R."/>
            <person name="Iraola G."/>
            <person name="Ferres I."/>
            <person name="Bierque E."/>
            <person name="Girault D."/>
            <person name="Soupe-Gilbert M.-E."/>
            <person name="Picardeau M."/>
            <person name="Goarant C."/>
        </authorList>
    </citation>
    <scope>NUCLEOTIDE SEQUENCE [LARGE SCALE GENOMIC DNA]</scope>
    <source>
        <strain evidence="14 16">FH1-B-B1</strain>
        <strain evidence="13 15">FH1-B-C1</strain>
    </source>
</reference>
<evidence type="ECO:0000313" key="15">
    <source>
        <dbReference type="Proteomes" id="UP000231962"/>
    </source>
</evidence>
<keyword evidence="6 9" id="KW-0472">Membrane</keyword>
<dbReference type="EMBL" id="NPDY01000017">
    <property type="protein sequence ID" value="PJZ68695.1"/>
    <property type="molecule type" value="Genomic_DNA"/>
</dbReference>
<dbReference type="SUPFAM" id="SSF51344">
    <property type="entry name" value="Epsilon subunit of F1F0-ATP synthase N-terminal domain"/>
    <property type="match status" value="1"/>
</dbReference>
<dbReference type="Pfam" id="PF02823">
    <property type="entry name" value="ATP-synt_DE_N"/>
    <property type="match status" value="1"/>
</dbReference>
<name>A0A2M9ZNG8_9LEPT</name>
<dbReference type="InterPro" id="IPR020546">
    <property type="entry name" value="ATP_synth_F1_dsu/esu_N"/>
</dbReference>
<sequence>MSGAKLSVSVISPEKILYNGEADSLVVPGSEGFFGVLPGHAAMVSALGIGVLEIKKGNKVKIAAIEGGFFEVRENRVSILVDHGALKEDIDLEAAKKALAEAEALPLSSTKNTLLQKAKTRILAASR</sequence>
<dbReference type="GO" id="GO:0012505">
    <property type="term" value="C:endomembrane system"/>
    <property type="evidence" value="ECO:0007669"/>
    <property type="project" value="UniProtKB-SubCell"/>
</dbReference>
<comment type="subcellular location">
    <subcellularLocation>
        <location evidence="9">Cell membrane</location>
        <topology evidence="9">Peripheral membrane protein</topology>
    </subcellularLocation>
    <subcellularLocation>
        <location evidence="2">Endomembrane system</location>
        <topology evidence="2">Peripheral membrane protein</topology>
    </subcellularLocation>
</comment>
<dbReference type="InterPro" id="IPR001469">
    <property type="entry name" value="ATP_synth_F1_dsu/esu"/>
</dbReference>
<dbReference type="HAMAP" id="MF_00530">
    <property type="entry name" value="ATP_synth_epsil_bac"/>
    <property type="match status" value="1"/>
</dbReference>
<evidence type="ECO:0000256" key="2">
    <source>
        <dbReference type="ARBA" id="ARBA00004184"/>
    </source>
</evidence>
<keyword evidence="9" id="KW-1003">Cell membrane</keyword>
<organism evidence="14 16">
    <name type="scientific">Leptospira perolatii</name>
    <dbReference type="NCBI Taxonomy" id="2023191"/>
    <lineage>
        <taxon>Bacteria</taxon>
        <taxon>Pseudomonadati</taxon>
        <taxon>Spirochaetota</taxon>
        <taxon>Spirochaetia</taxon>
        <taxon>Leptospirales</taxon>
        <taxon>Leptospiraceae</taxon>
        <taxon>Leptospira</taxon>
    </lineage>
</organism>
<evidence type="ECO:0000313" key="16">
    <source>
        <dbReference type="Proteomes" id="UP000231990"/>
    </source>
</evidence>
<comment type="subunit">
    <text evidence="9 10">F-type ATPases have 2 components, CF(1) - the catalytic core - and CF(0) - the membrane proton channel. CF(1) has five subunits: alpha(3), beta(3), gamma(1), delta(1), epsilon(1). CF(0) has three main subunits: a, b and c.</text>
</comment>
<dbReference type="GO" id="GO:0005886">
    <property type="term" value="C:plasma membrane"/>
    <property type="evidence" value="ECO:0007669"/>
    <property type="project" value="UniProtKB-SubCell"/>
</dbReference>
<evidence type="ECO:0000256" key="6">
    <source>
        <dbReference type="ARBA" id="ARBA00023136"/>
    </source>
</evidence>
<keyword evidence="7 9" id="KW-0139">CF(1)</keyword>
<keyword evidence="15" id="KW-1185">Reference proteome</keyword>